<keyword evidence="1 6" id="KW-0963">Cytoplasm</keyword>
<comment type="catalytic activity">
    <reaction evidence="6">
        <text>cytidine(1402) in 16S rRNA + S-adenosyl-L-methionine = 2'-O-methylcytidine(1402) in 16S rRNA + S-adenosyl-L-homocysteine + H(+)</text>
        <dbReference type="Rhea" id="RHEA:42924"/>
        <dbReference type="Rhea" id="RHEA-COMP:10285"/>
        <dbReference type="Rhea" id="RHEA-COMP:10286"/>
        <dbReference type="ChEBI" id="CHEBI:15378"/>
        <dbReference type="ChEBI" id="CHEBI:57856"/>
        <dbReference type="ChEBI" id="CHEBI:59789"/>
        <dbReference type="ChEBI" id="CHEBI:74495"/>
        <dbReference type="ChEBI" id="CHEBI:82748"/>
        <dbReference type="EC" id="2.1.1.198"/>
    </reaction>
</comment>
<dbReference type="HAMAP" id="MF_01877">
    <property type="entry name" value="16SrRNA_methyltr_I"/>
    <property type="match status" value="1"/>
</dbReference>
<dbReference type="InterPro" id="IPR035996">
    <property type="entry name" value="4pyrrol_Methylase_sf"/>
</dbReference>
<dbReference type="NCBIfam" id="TIGR00096">
    <property type="entry name" value="16S rRNA (cytidine(1402)-2'-O)-methyltransferase"/>
    <property type="match status" value="1"/>
</dbReference>
<dbReference type="InterPro" id="IPR008189">
    <property type="entry name" value="rRNA_ssu_MeTfrase_I"/>
</dbReference>
<dbReference type="SUPFAM" id="SSF53790">
    <property type="entry name" value="Tetrapyrrole methylase"/>
    <property type="match status" value="1"/>
</dbReference>
<proteinExistence type="inferred from homology"/>
<dbReference type="GO" id="GO:0070677">
    <property type="term" value="F:rRNA (cytosine-2'-O-)-methyltransferase activity"/>
    <property type="evidence" value="ECO:0007669"/>
    <property type="project" value="UniProtKB-UniRule"/>
</dbReference>
<evidence type="ECO:0000313" key="8">
    <source>
        <dbReference type="EMBL" id="ATZ20632.1"/>
    </source>
</evidence>
<gene>
    <name evidence="6 8" type="primary">rsmI</name>
    <name evidence="8" type="ORF">MCOLE_v1c01170</name>
</gene>
<reference evidence="8 9" key="1">
    <citation type="submission" date="2017-11" db="EMBL/GenBank/DDBJ databases">
        <title>Genome sequence of Mesoplasma coleopterae BARC 779 (ATCC 49583).</title>
        <authorList>
            <person name="Lo W.-S."/>
            <person name="Kuo C.-H."/>
        </authorList>
    </citation>
    <scope>NUCLEOTIDE SEQUENCE [LARGE SCALE GENOMIC DNA]</scope>
    <source>
        <strain evidence="8 9">BARC 779</strain>
    </source>
</reference>
<dbReference type="CDD" id="cd11648">
    <property type="entry name" value="RsmI"/>
    <property type="match status" value="1"/>
</dbReference>
<evidence type="ECO:0000256" key="1">
    <source>
        <dbReference type="ARBA" id="ARBA00022490"/>
    </source>
</evidence>
<keyword evidence="9" id="KW-1185">Reference proteome</keyword>
<dbReference type="PROSITE" id="PS01296">
    <property type="entry name" value="RSMI"/>
    <property type="match status" value="1"/>
</dbReference>
<comment type="similarity">
    <text evidence="6">Belongs to the methyltransferase superfamily. RsmI family.</text>
</comment>
<dbReference type="GO" id="GO:0005737">
    <property type="term" value="C:cytoplasm"/>
    <property type="evidence" value="ECO:0007669"/>
    <property type="project" value="UniProtKB-SubCell"/>
</dbReference>
<protein>
    <recommendedName>
        <fullName evidence="6">Ribosomal RNA small subunit methyltransferase I</fullName>
        <ecNumber evidence="6">2.1.1.198</ecNumber>
    </recommendedName>
    <alternativeName>
        <fullName evidence="6">16S rRNA 2'-O-ribose C1402 methyltransferase</fullName>
    </alternativeName>
    <alternativeName>
        <fullName evidence="6">rRNA (cytidine-2'-O-)-methyltransferase RsmI</fullName>
    </alternativeName>
</protein>
<keyword evidence="5 6" id="KW-0949">S-adenosyl-L-methionine</keyword>
<dbReference type="InterPro" id="IPR000878">
    <property type="entry name" value="4pyrrol_Mease"/>
</dbReference>
<comment type="function">
    <text evidence="6">Catalyzes the 2'-O-methylation of the ribose of cytidine 1402 (C1402) in 16S rRNA.</text>
</comment>
<dbReference type="KEGG" id="mcol:MCOLE_v1c01170"/>
<evidence type="ECO:0000256" key="6">
    <source>
        <dbReference type="HAMAP-Rule" id="MF_01877"/>
    </source>
</evidence>
<dbReference type="InterPro" id="IPR014777">
    <property type="entry name" value="4pyrrole_Mease_sub1"/>
</dbReference>
<dbReference type="PANTHER" id="PTHR46111">
    <property type="entry name" value="RIBOSOMAL RNA SMALL SUBUNIT METHYLTRANSFERASE I"/>
    <property type="match status" value="1"/>
</dbReference>
<evidence type="ECO:0000256" key="3">
    <source>
        <dbReference type="ARBA" id="ARBA00022603"/>
    </source>
</evidence>
<dbReference type="PANTHER" id="PTHR46111:SF1">
    <property type="entry name" value="RIBOSOMAL RNA SMALL SUBUNIT METHYLTRANSFERASE I"/>
    <property type="match status" value="1"/>
</dbReference>
<comment type="subcellular location">
    <subcellularLocation>
        <location evidence="6">Cytoplasm</location>
    </subcellularLocation>
</comment>
<dbReference type="InterPro" id="IPR018063">
    <property type="entry name" value="SAM_MeTrfase_RsmI_CS"/>
</dbReference>
<dbReference type="Gene3D" id="3.40.1010.10">
    <property type="entry name" value="Cobalt-precorrin-4 Transmethylase, Domain 1"/>
    <property type="match status" value="1"/>
</dbReference>
<dbReference type="Pfam" id="PF00590">
    <property type="entry name" value="TP_methylase"/>
    <property type="match status" value="1"/>
</dbReference>
<accession>A0A2K8P1J9</accession>
<dbReference type="AlphaFoldDB" id="A0A2K8P1J9"/>
<evidence type="ECO:0000256" key="2">
    <source>
        <dbReference type="ARBA" id="ARBA00022552"/>
    </source>
</evidence>
<evidence type="ECO:0000313" key="9">
    <source>
        <dbReference type="Proteomes" id="UP000232221"/>
    </source>
</evidence>
<dbReference type="EC" id="2.1.1.198" evidence="6"/>
<sequence>MRNQSTFKNNKPTIYLIGTPIGNLEDISFRALDTLKKVDVICCEDTRTSQTFLKKYEINKKLVSLHKYNEAERINEIIRVLENQNDVAIISDAGCPAISDPGANFIKEILNTYDCNVTSVNVGPAYIHAIVASGYTAKENYFHGFLENKSDKSKFNELKDMLSKNSKSIISFYESVHRIKDTIFKLSEILNSDQSVLIGRELTKLNEQYIQGEISDVNAFVQSEEFVLKGEFVVVVDSQKKQIDIINDDEIILLVEEEIKQGYKLKQACDIVGAKINKSKNEVYQIFIKK</sequence>
<dbReference type="InterPro" id="IPR014776">
    <property type="entry name" value="4pyrrole_Mease_sub2"/>
</dbReference>
<feature type="domain" description="Tetrapyrrole methylase" evidence="7">
    <location>
        <begin position="13"/>
        <end position="217"/>
    </location>
</feature>
<keyword evidence="3 6" id="KW-0489">Methyltransferase</keyword>
<dbReference type="EMBL" id="CP024968">
    <property type="protein sequence ID" value="ATZ20632.1"/>
    <property type="molecule type" value="Genomic_DNA"/>
</dbReference>
<name>A0A2K8P1J9_9MOLU</name>
<dbReference type="Gene3D" id="3.30.950.10">
    <property type="entry name" value="Methyltransferase, Cobalt-precorrin-4 Transmethylase, Domain 2"/>
    <property type="match status" value="1"/>
</dbReference>
<evidence type="ECO:0000256" key="4">
    <source>
        <dbReference type="ARBA" id="ARBA00022679"/>
    </source>
</evidence>
<organism evidence="8 9">
    <name type="scientific">Mesoplasma coleopterae</name>
    <dbReference type="NCBI Taxonomy" id="324078"/>
    <lineage>
        <taxon>Bacteria</taxon>
        <taxon>Bacillati</taxon>
        <taxon>Mycoplasmatota</taxon>
        <taxon>Mollicutes</taxon>
        <taxon>Entomoplasmatales</taxon>
        <taxon>Entomoplasmataceae</taxon>
        <taxon>Mesoplasma</taxon>
    </lineage>
</organism>
<evidence type="ECO:0000259" key="7">
    <source>
        <dbReference type="Pfam" id="PF00590"/>
    </source>
</evidence>
<evidence type="ECO:0000256" key="5">
    <source>
        <dbReference type="ARBA" id="ARBA00022691"/>
    </source>
</evidence>
<dbReference type="OrthoDB" id="9809084at2"/>
<keyword evidence="2 6" id="KW-0698">rRNA processing</keyword>
<keyword evidence="4 6" id="KW-0808">Transferase</keyword>
<dbReference type="RefSeq" id="WP_100670568.1">
    <property type="nucleotide sequence ID" value="NZ_CP024968.1"/>
</dbReference>
<dbReference type="Proteomes" id="UP000232221">
    <property type="component" value="Chromosome"/>
</dbReference>
<dbReference type="PIRSF" id="PIRSF005917">
    <property type="entry name" value="MTase_YraL"/>
    <property type="match status" value="1"/>
</dbReference>